<evidence type="ECO:0000313" key="16">
    <source>
        <dbReference type="Proteomes" id="UP000018731"/>
    </source>
</evidence>
<comment type="cofactor">
    <cofactor evidence="7 10">
        <name>Mg(2+)</name>
        <dbReference type="ChEBI" id="CHEBI:18420"/>
    </cofactor>
    <text evidence="7 10">Binds 1 Mg(2+) ion per subunit.</text>
</comment>
<dbReference type="Gene3D" id="3.60.20.10">
    <property type="entry name" value="Glutamine Phosphoribosylpyrophosphate, subunit 1, domain 1"/>
    <property type="match status" value="1"/>
</dbReference>
<feature type="region of interest" description="Disordered" evidence="12">
    <location>
        <begin position="288"/>
        <end position="307"/>
    </location>
</feature>
<evidence type="ECO:0000256" key="9">
    <source>
        <dbReference type="PIRSR" id="PIRSR000485-1"/>
    </source>
</evidence>
<dbReference type="InterPro" id="IPR000836">
    <property type="entry name" value="PRTase_dom"/>
</dbReference>
<dbReference type="HOGENOM" id="CLU_022389_3_1_7"/>
<feature type="binding site" evidence="7 11">
    <location>
        <position position="340"/>
    </location>
    <ligand>
        <name>[4Fe-4S] cluster</name>
        <dbReference type="ChEBI" id="CHEBI:49883"/>
    </ligand>
</feature>
<dbReference type="SUPFAM" id="SSF56235">
    <property type="entry name" value="N-terminal nucleophile aminohydrolases (Ntn hydrolases)"/>
    <property type="match status" value="1"/>
</dbReference>
<comment type="caution">
    <text evidence="15">The sequence shown here is derived from an EMBL/GenBank/DDBJ whole genome shotgun (WGS) entry which is preliminary data.</text>
</comment>
<dbReference type="InterPro" id="IPR001763">
    <property type="entry name" value="Rhodanese-like_dom"/>
</dbReference>
<evidence type="ECO:0000259" key="13">
    <source>
        <dbReference type="PROSITE" id="PS50206"/>
    </source>
</evidence>
<organism evidence="15 16">
    <name type="scientific">Helicobacter macacae MIT 99-5501</name>
    <dbReference type="NCBI Taxonomy" id="1357400"/>
    <lineage>
        <taxon>Bacteria</taxon>
        <taxon>Pseudomonadati</taxon>
        <taxon>Campylobacterota</taxon>
        <taxon>Epsilonproteobacteria</taxon>
        <taxon>Campylobacterales</taxon>
        <taxon>Helicobacteraceae</taxon>
        <taxon>Helicobacter</taxon>
    </lineage>
</organism>
<name>V8C9I2_9HELI</name>
<evidence type="ECO:0000256" key="3">
    <source>
        <dbReference type="ARBA" id="ARBA00022676"/>
    </source>
</evidence>
<feature type="binding site" evidence="7 10">
    <location>
        <position position="450"/>
    </location>
    <ligand>
        <name>Mg(2+)</name>
        <dbReference type="ChEBI" id="CHEBI:18420"/>
    </ligand>
</feature>
<dbReference type="PATRIC" id="fig|1357400.3.peg.1035"/>
<keyword evidence="7 11" id="KW-0408">Iron</keyword>
<dbReference type="Pfam" id="PF13537">
    <property type="entry name" value="GATase_7"/>
    <property type="match status" value="1"/>
</dbReference>
<protein>
    <recommendedName>
        <fullName evidence="7">Amidophosphoribosyltransferase</fullName>
        <shortName evidence="7">ATase</shortName>
        <ecNumber evidence="7">2.4.2.14</ecNumber>
    </recommendedName>
    <alternativeName>
        <fullName evidence="7">Glutamine phosphoribosylpyrophosphate amidotransferase</fullName>
        <shortName evidence="7">GPATase</shortName>
    </alternativeName>
</protein>
<dbReference type="GO" id="GO:0004044">
    <property type="term" value="F:amidophosphoribosyltransferase activity"/>
    <property type="evidence" value="ECO:0007669"/>
    <property type="project" value="UniProtKB-UniRule"/>
</dbReference>
<evidence type="ECO:0000256" key="6">
    <source>
        <dbReference type="ARBA" id="ARBA00022962"/>
    </source>
</evidence>
<keyword evidence="7" id="KW-0004">4Fe-4S</keyword>
<dbReference type="InterPro" id="IPR005854">
    <property type="entry name" value="PurF"/>
</dbReference>
<comment type="cofactor">
    <cofactor evidence="7 11">
        <name>[4Fe-4S] cluster</name>
        <dbReference type="ChEBI" id="CHEBI:49883"/>
    </cofactor>
    <text evidence="7 11">Binds 1 [4Fe-4S] cluster per subunit.</text>
</comment>
<keyword evidence="16" id="KW-1185">Reference proteome</keyword>
<keyword evidence="5 7" id="KW-0658">Purine biosynthesis</keyword>
<dbReference type="GO" id="GO:0051539">
    <property type="term" value="F:4 iron, 4 sulfur cluster binding"/>
    <property type="evidence" value="ECO:0007669"/>
    <property type="project" value="UniProtKB-KW"/>
</dbReference>
<dbReference type="UniPathway" id="UPA00074">
    <property type="reaction ID" value="UER00124"/>
</dbReference>
<feature type="domain" description="Glutamine amidotransferase type-2" evidence="14">
    <location>
        <begin position="65"/>
        <end position="288"/>
    </location>
</feature>
<evidence type="ECO:0000313" key="15">
    <source>
        <dbReference type="EMBL" id="ETD24004.1"/>
    </source>
</evidence>
<feature type="domain" description="Rhodanese" evidence="13">
    <location>
        <begin position="441"/>
        <end position="492"/>
    </location>
</feature>
<dbReference type="STRING" id="1357400.HMPREF2086_00751"/>
<comment type="pathway">
    <text evidence="1 7 8">Purine metabolism; IMP biosynthesis via de novo pathway; N(1)-(5-phospho-D-ribosyl)glycinamide from 5-phospho-alpha-D-ribose 1-diphosphate: step 1/2.</text>
</comment>
<keyword evidence="4 7" id="KW-0808">Transferase</keyword>
<keyword evidence="7 10" id="KW-0460">Magnesium</keyword>
<dbReference type="EC" id="2.4.2.14" evidence="7"/>
<evidence type="ECO:0000259" key="14">
    <source>
        <dbReference type="PROSITE" id="PS51278"/>
    </source>
</evidence>
<keyword evidence="7 10" id="KW-0479">Metal-binding</keyword>
<dbReference type="Gene3D" id="3.40.50.2020">
    <property type="match status" value="1"/>
</dbReference>
<dbReference type="CDD" id="cd00715">
    <property type="entry name" value="GPATase_N"/>
    <property type="match status" value="1"/>
</dbReference>
<evidence type="ECO:0000256" key="12">
    <source>
        <dbReference type="SAM" id="MobiDB-lite"/>
    </source>
</evidence>
<dbReference type="PANTHER" id="PTHR11907">
    <property type="entry name" value="AMIDOPHOSPHORIBOSYLTRANSFERASE"/>
    <property type="match status" value="1"/>
</dbReference>
<evidence type="ECO:0000256" key="1">
    <source>
        <dbReference type="ARBA" id="ARBA00005209"/>
    </source>
</evidence>
<evidence type="ECO:0000256" key="8">
    <source>
        <dbReference type="PIRNR" id="PIRNR000485"/>
    </source>
</evidence>
<sequence length="574" mass="62927">MPSKISQKTLHSTTTKKSNQTSHLSKINQKTQKIKDFSNSTKAQNLQKPQNLLATQESSKFQEKCAVVGVFGAPNAPILAYYSLFALQHRGQEASGIAVSDNSKISLHKQNGLVTRVFTPQILSTLKGCNAIGHNRYSTAGEDSINECQPIYARYSLGAIAIAHNGNLTNAHSIRENLTKEGAIFQSHLDTEVLIHLIAKSSKSTLYERIIESIRQIDGAYALVILSRTKMFAIRDPYGLRPLSLGSIKNTDGTLSYIVASESSAFDLVGAEFIRDIEAGEMLVFERGSQGSAESSKKPDTKSSAKSNEDLDFAMNCGVDSSLTPTYKSYQFATPKSAPCVFEYIYFARPDSNVFGRNVYAVRKRLGIELAKEHILSADMVIPVPDSGVAAALGYAKQSGIDFELGIIRNHYVGRTFIEPTQSARELKVKLKLNPNASLIKGKDIIVIDDSIVRGTTSKQIVQILRQSGARKIYLLISSPPTISPCYYGVDTPQKDQLICANHSIEEVRDFIGADYLGFLSLEGLAKSINDDENNVSDSSKKEANNNITNDTKGKTTYCQACFDGKYIDSVHCK</sequence>
<comment type="similarity">
    <text evidence="2 7 8">In the C-terminal section; belongs to the purine/pyrimidine phosphoribosyltransferase family.</text>
</comment>
<feature type="compositionally biased region" description="Basic and acidic residues" evidence="12">
    <location>
        <begin position="295"/>
        <end position="307"/>
    </location>
</feature>
<keyword evidence="7 11" id="KW-0411">Iron-sulfur</keyword>
<dbReference type="eggNOG" id="COG0034">
    <property type="taxonomic scope" value="Bacteria"/>
</dbReference>
<dbReference type="GO" id="GO:0006189">
    <property type="term" value="P:'de novo' IMP biosynthetic process"/>
    <property type="evidence" value="ECO:0007669"/>
    <property type="project" value="UniProtKB-UniRule"/>
</dbReference>
<dbReference type="GO" id="GO:0009113">
    <property type="term" value="P:purine nucleobase biosynthetic process"/>
    <property type="evidence" value="ECO:0007669"/>
    <property type="project" value="InterPro"/>
</dbReference>
<evidence type="ECO:0000256" key="7">
    <source>
        <dbReference type="HAMAP-Rule" id="MF_01931"/>
    </source>
</evidence>
<comment type="catalytic activity">
    <reaction evidence="7 8">
        <text>5-phospho-beta-D-ribosylamine + L-glutamate + diphosphate = 5-phospho-alpha-D-ribose 1-diphosphate + L-glutamine + H2O</text>
        <dbReference type="Rhea" id="RHEA:14905"/>
        <dbReference type="ChEBI" id="CHEBI:15377"/>
        <dbReference type="ChEBI" id="CHEBI:29985"/>
        <dbReference type="ChEBI" id="CHEBI:33019"/>
        <dbReference type="ChEBI" id="CHEBI:58017"/>
        <dbReference type="ChEBI" id="CHEBI:58359"/>
        <dbReference type="ChEBI" id="CHEBI:58681"/>
        <dbReference type="EC" id="2.4.2.14"/>
    </reaction>
</comment>
<evidence type="ECO:0000256" key="2">
    <source>
        <dbReference type="ARBA" id="ARBA00010138"/>
    </source>
</evidence>
<dbReference type="OrthoDB" id="9801213at2"/>
<proteinExistence type="inferred from homology"/>
<dbReference type="AlphaFoldDB" id="V8C9I2"/>
<evidence type="ECO:0000256" key="11">
    <source>
        <dbReference type="PIRSR" id="PIRSR000485-3"/>
    </source>
</evidence>
<evidence type="ECO:0000256" key="5">
    <source>
        <dbReference type="ARBA" id="ARBA00022755"/>
    </source>
</evidence>
<feature type="binding site" evidence="7 10">
    <location>
        <position position="449"/>
    </location>
    <ligand>
        <name>Mg(2+)</name>
        <dbReference type="ChEBI" id="CHEBI:18420"/>
    </ligand>
</feature>
<dbReference type="InterPro" id="IPR035584">
    <property type="entry name" value="PurF_N"/>
</dbReference>
<dbReference type="SUPFAM" id="SSF53271">
    <property type="entry name" value="PRTase-like"/>
    <property type="match status" value="1"/>
</dbReference>
<dbReference type="PROSITE" id="PS50206">
    <property type="entry name" value="RHODANESE_3"/>
    <property type="match status" value="1"/>
</dbReference>
<comment type="function">
    <text evidence="7">Catalyzes the formation of phosphoribosylamine from phosphoribosylpyrophosphate (PRPP) and glutamine.</text>
</comment>
<gene>
    <name evidence="7" type="primary">purF</name>
    <name evidence="15" type="ORF">HMPREF2086_00751</name>
</gene>
<reference evidence="15 16" key="1">
    <citation type="journal article" date="2014" name="Genome Announc.">
        <title>Draft genome sequences of six enterohepatic helicobacter species isolated from humans and one from rhesus macaques.</title>
        <authorList>
            <person name="Shen Z."/>
            <person name="Sheh A."/>
            <person name="Young S.K."/>
            <person name="Abouelliel A."/>
            <person name="Ward D.V."/>
            <person name="Earl A.M."/>
            <person name="Fox J.G."/>
        </authorList>
    </citation>
    <scope>NUCLEOTIDE SEQUENCE [LARGE SCALE GENOMIC DNA]</scope>
    <source>
        <strain evidence="15 16">MIT 99-5501</strain>
    </source>
</reference>
<keyword evidence="6 7" id="KW-0315">Glutamine amidotransferase</keyword>
<evidence type="ECO:0000256" key="10">
    <source>
        <dbReference type="PIRSR" id="PIRSR000485-2"/>
    </source>
</evidence>
<dbReference type="HAMAP" id="MF_01931">
    <property type="entry name" value="PurF"/>
    <property type="match status" value="1"/>
</dbReference>
<dbReference type="EMBL" id="AZJI01000004">
    <property type="protein sequence ID" value="ETD24004.1"/>
    <property type="molecule type" value="Genomic_DNA"/>
</dbReference>
<dbReference type="CDD" id="cd06223">
    <property type="entry name" value="PRTases_typeI"/>
    <property type="match status" value="1"/>
</dbReference>
<keyword evidence="3 7" id="KW-0328">Glycosyltransferase</keyword>
<evidence type="ECO:0000256" key="4">
    <source>
        <dbReference type="ARBA" id="ARBA00022679"/>
    </source>
</evidence>
<dbReference type="InterPro" id="IPR029057">
    <property type="entry name" value="PRTase-like"/>
</dbReference>
<dbReference type="RefSeq" id="WP_023927475.1">
    <property type="nucleotide sequence ID" value="NZ_KI669454.1"/>
</dbReference>
<dbReference type="Proteomes" id="UP000018731">
    <property type="component" value="Unassembled WGS sequence"/>
</dbReference>
<feature type="binding site" evidence="7 10">
    <location>
        <position position="387"/>
    </location>
    <ligand>
        <name>Mg(2+)</name>
        <dbReference type="ChEBI" id="CHEBI:18420"/>
    </ligand>
</feature>
<dbReference type="GO" id="GO:0000287">
    <property type="term" value="F:magnesium ion binding"/>
    <property type="evidence" value="ECO:0007669"/>
    <property type="project" value="UniProtKB-UniRule"/>
</dbReference>
<feature type="region of interest" description="Disordered" evidence="12">
    <location>
        <begin position="1"/>
        <end position="29"/>
    </location>
</feature>
<dbReference type="PROSITE" id="PS51278">
    <property type="entry name" value="GATASE_TYPE_2"/>
    <property type="match status" value="1"/>
</dbReference>
<accession>V8C9I2</accession>
<feature type="binding site" evidence="7 11">
    <location>
        <position position="486"/>
    </location>
    <ligand>
        <name>[4Fe-4S] cluster</name>
        <dbReference type="ChEBI" id="CHEBI:49883"/>
    </ligand>
</feature>
<dbReference type="PIRSF" id="PIRSF000485">
    <property type="entry name" value="Amd_phspho_trans"/>
    <property type="match status" value="1"/>
</dbReference>
<feature type="binding site" evidence="7 11">
    <location>
        <position position="562"/>
    </location>
    <ligand>
        <name>[4Fe-4S] cluster</name>
        <dbReference type="ChEBI" id="CHEBI:49883"/>
    </ligand>
</feature>
<feature type="active site" description="Nucleophile" evidence="7 9">
    <location>
        <position position="65"/>
    </location>
</feature>
<dbReference type="InterPro" id="IPR029055">
    <property type="entry name" value="Ntn_hydrolases_N"/>
</dbReference>
<dbReference type="InterPro" id="IPR017932">
    <property type="entry name" value="GATase_2_dom"/>
</dbReference>
<feature type="binding site" evidence="7 11">
    <location>
        <position position="559"/>
    </location>
    <ligand>
        <name>[4Fe-4S] cluster</name>
        <dbReference type="ChEBI" id="CHEBI:49883"/>
    </ligand>
</feature>